<reference evidence="8" key="1">
    <citation type="journal article" date="2019" name="Int. J. Syst. Evol. Microbiol.">
        <title>The Global Catalogue of Microorganisms (GCM) 10K type strain sequencing project: providing services to taxonomists for standard genome sequencing and annotation.</title>
        <authorList>
            <consortium name="The Broad Institute Genomics Platform"/>
            <consortium name="The Broad Institute Genome Sequencing Center for Infectious Disease"/>
            <person name="Wu L."/>
            <person name="Ma J."/>
        </authorList>
    </citation>
    <scope>NUCLEOTIDE SEQUENCE [LARGE SCALE GENOMIC DNA]</scope>
    <source>
        <strain evidence="8">JCM 18303</strain>
    </source>
</reference>
<dbReference type="Gene3D" id="1.10.357.10">
    <property type="entry name" value="Tetracycline Repressor, domain 2"/>
    <property type="match status" value="1"/>
</dbReference>
<evidence type="ECO:0000256" key="3">
    <source>
        <dbReference type="ARBA" id="ARBA00023163"/>
    </source>
</evidence>
<keyword evidence="2 4" id="KW-0238">DNA-binding</keyword>
<dbReference type="EMBL" id="BAABJP010000057">
    <property type="protein sequence ID" value="GAA5173983.1"/>
    <property type="molecule type" value="Genomic_DNA"/>
</dbReference>
<evidence type="ECO:0000256" key="4">
    <source>
        <dbReference type="PROSITE-ProRule" id="PRU00335"/>
    </source>
</evidence>
<feature type="compositionally biased region" description="Low complexity" evidence="5">
    <location>
        <begin position="222"/>
        <end position="234"/>
    </location>
</feature>
<comment type="caution">
    <text evidence="7">The sequence shown here is derived from an EMBL/GenBank/DDBJ whole genome shotgun (WGS) entry which is preliminary data.</text>
</comment>
<dbReference type="RefSeq" id="WP_221497670.1">
    <property type="nucleotide sequence ID" value="NZ_BAABJP010000057.1"/>
</dbReference>
<accession>A0ABP9RAD8</accession>
<dbReference type="InterPro" id="IPR009057">
    <property type="entry name" value="Homeodomain-like_sf"/>
</dbReference>
<dbReference type="PANTHER" id="PTHR30055">
    <property type="entry name" value="HTH-TYPE TRANSCRIPTIONAL REGULATOR RUTR"/>
    <property type="match status" value="1"/>
</dbReference>
<dbReference type="InterPro" id="IPR050109">
    <property type="entry name" value="HTH-type_TetR-like_transc_reg"/>
</dbReference>
<dbReference type="InterPro" id="IPR001647">
    <property type="entry name" value="HTH_TetR"/>
</dbReference>
<evidence type="ECO:0000256" key="5">
    <source>
        <dbReference type="SAM" id="MobiDB-lite"/>
    </source>
</evidence>
<dbReference type="SUPFAM" id="SSF46689">
    <property type="entry name" value="Homeodomain-like"/>
    <property type="match status" value="1"/>
</dbReference>
<proteinExistence type="predicted"/>
<name>A0ABP9RAD8_9PSEU</name>
<dbReference type="PROSITE" id="PS50977">
    <property type="entry name" value="HTH_TETR_2"/>
    <property type="match status" value="1"/>
</dbReference>
<keyword evidence="3" id="KW-0804">Transcription</keyword>
<keyword evidence="8" id="KW-1185">Reference proteome</keyword>
<dbReference type="PANTHER" id="PTHR30055:SF234">
    <property type="entry name" value="HTH-TYPE TRANSCRIPTIONAL REGULATOR BETI"/>
    <property type="match status" value="1"/>
</dbReference>
<organism evidence="7 8">
    <name type="scientific">Pseudonocardia eucalypti</name>
    <dbReference type="NCBI Taxonomy" id="648755"/>
    <lineage>
        <taxon>Bacteria</taxon>
        <taxon>Bacillati</taxon>
        <taxon>Actinomycetota</taxon>
        <taxon>Actinomycetes</taxon>
        <taxon>Pseudonocardiales</taxon>
        <taxon>Pseudonocardiaceae</taxon>
        <taxon>Pseudonocardia</taxon>
    </lineage>
</organism>
<evidence type="ECO:0000256" key="2">
    <source>
        <dbReference type="ARBA" id="ARBA00023125"/>
    </source>
</evidence>
<evidence type="ECO:0000259" key="6">
    <source>
        <dbReference type="PROSITE" id="PS50977"/>
    </source>
</evidence>
<feature type="domain" description="HTH tetR-type" evidence="6">
    <location>
        <begin position="9"/>
        <end position="67"/>
    </location>
</feature>
<gene>
    <name evidence="7" type="ORF">GCM10023321_76830</name>
</gene>
<feature type="region of interest" description="Disordered" evidence="5">
    <location>
        <begin position="203"/>
        <end position="266"/>
    </location>
</feature>
<feature type="DNA-binding region" description="H-T-H motif" evidence="4">
    <location>
        <begin position="30"/>
        <end position="49"/>
    </location>
</feature>
<dbReference type="Proteomes" id="UP001428817">
    <property type="component" value="Unassembled WGS sequence"/>
</dbReference>
<dbReference type="Pfam" id="PF00440">
    <property type="entry name" value="TetR_N"/>
    <property type="match status" value="1"/>
</dbReference>
<keyword evidence="1" id="KW-0805">Transcription regulation</keyword>
<evidence type="ECO:0000256" key="1">
    <source>
        <dbReference type="ARBA" id="ARBA00023015"/>
    </source>
</evidence>
<sequence>MVIRDLQKQRTRLALIDAAVRLVGQGQSPTLAEVAEEALVSTATAYRYFSSMRPLLLEVATRQLQPAVDELLGELPADPEQRLDQMVDRVTSMQLRHEALWRGVLSAIQERWFEEAERPPEERVPVRGITRVGLVEGALAPLRETLPADRYRKLSLAITLVFGAEAMVSARDVCGLDVDESREIMRWTARTLLRAVLAEPAGAPAGADGAGTGSAGAGTGSDSGDTGSASAPAGADGGGNGPGGESNRPGGGGNGSGGGGNGSVPE</sequence>
<evidence type="ECO:0000313" key="7">
    <source>
        <dbReference type="EMBL" id="GAA5173983.1"/>
    </source>
</evidence>
<feature type="compositionally biased region" description="Gly residues" evidence="5">
    <location>
        <begin position="208"/>
        <end position="221"/>
    </location>
</feature>
<protein>
    <recommendedName>
        <fullName evidence="6">HTH tetR-type domain-containing protein</fullName>
    </recommendedName>
</protein>
<feature type="compositionally biased region" description="Gly residues" evidence="5">
    <location>
        <begin position="235"/>
        <end position="266"/>
    </location>
</feature>
<evidence type="ECO:0000313" key="8">
    <source>
        <dbReference type="Proteomes" id="UP001428817"/>
    </source>
</evidence>